<protein>
    <recommendedName>
        <fullName evidence="6">DUF2516 family protein</fullName>
    </recommendedName>
</protein>
<feature type="transmembrane region" description="Helical" evidence="1">
    <location>
        <begin position="48"/>
        <end position="68"/>
    </location>
</feature>
<dbReference type="AlphaFoldDB" id="A0A163PQ76"/>
<evidence type="ECO:0000313" key="4">
    <source>
        <dbReference type="Proteomes" id="UP000076447"/>
    </source>
</evidence>
<reference evidence="2 4" key="1">
    <citation type="submission" date="2016-01" db="EMBL/GenBank/DDBJ databases">
        <title>Genome sequence of Oerskovia enterophila VJag, an agar and cellulose degrading bacterium.</title>
        <authorList>
            <person name="Poehlein A."/>
            <person name="Jag V."/>
            <person name="Bengelsdorf F."/>
            <person name="Duerre P."/>
            <person name="Daniel R."/>
        </authorList>
    </citation>
    <scope>NUCLEOTIDE SEQUENCE [LARGE SCALE GENOMIC DNA]</scope>
    <source>
        <strain evidence="2 4">VJag</strain>
    </source>
</reference>
<accession>A0A163PQ76</accession>
<organism evidence="2 4">
    <name type="scientific">Oerskovia enterophila</name>
    <dbReference type="NCBI Taxonomy" id="43678"/>
    <lineage>
        <taxon>Bacteria</taxon>
        <taxon>Bacillati</taxon>
        <taxon>Actinomycetota</taxon>
        <taxon>Actinomycetes</taxon>
        <taxon>Micrococcales</taxon>
        <taxon>Cellulomonadaceae</taxon>
        <taxon>Oerskovia</taxon>
    </lineage>
</organism>
<name>A0A163PQ76_9CELL</name>
<evidence type="ECO:0000313" key="2">
    <source>
        <dbReference type="EMBL" id="KZM33384.1"/>
    </source>
</evidence>
<dbReference type="PATRIC" id="fig|43678.3.peg.3869"/>
<dbReference type="RefSeq" id="WP_068626518.1">
    <property type="nucleotide sequence ID" value="NZ_JBEPRG010000009.1"/>
</dbReference>
<sequence length="117" mass="12248">MISFGGAQWLVLVVLAVVVFVAQAVALIDALRRPANGFTAEGKLTKPIWSAILGVAAAIGFLGLPPMMWTSTSFFNLIALVPAFIYLVDVRPRLKPYGFGRGSGGSGGSRGGRPGGW</sequence>
<feature type="transmembrane region" description="Helical" evidence="1">
    <location>
        <begin position="74"/>
        <end position="91"/>
    </location>
</feature>
<dbReference type="Pfam" id="PF10724">
    <property type="entry name" value="DUF2516"/>
    <property type="match status" value="1"/>
</dbReference>
<evidence type="ECO:0008006" key="6">
    <source>
        <dbReference type="Google" id="ProtNLM"/>
    </source>
</evidence>
<dbReference type="Proteomes" id="UP000076447">
    <property type="component" value="Unassembled WGS sequence"/>
</dbReference>
<comment type="caution">
    <text evidence="2">The sequence shown here is derived from an EMBL/GenBank/DDBJ whole genome shotgun (WGS) entry which is preliminary data.</text>
</comment>
<dbReference type="EMBL" id="MAQA01000038">
    <property type="protein sequence ID" value="OCI30388.1"/>
    <property type="molecule type" value="Genomic_DNA"/>
</dbReference>
<keyword evidence="1" id="KW-1133">Transmembrane helix</keyword>
<dbReference type="EMBL" id="LRIE01000085">
    <property type="protein sequence ID" value="KZM33384.1"/>
    <property type="molecule type" value="Genomic_DNA"/>
</dbReference>
<keyword evidence="5" id="KW-1185">Reference proteome</keyword>
<dbReference type="InterPro" id="IPR019662">
    <property type="entry name" value="DUF2516"/>
</dbReference>
<feature type="transmembrane region" description="Helical" evidence="1">
    <location>
        <begin position="6"/>
        <end position="28"/>
    </location>
</feature>
<keyword evidence="1" id="KW-0812">Transmembrane</keyword>
<dbReference type="Proteomes" id="UP000093412">
    <property type="component" value="Unassembled WGS sequence"/>
</dbReference>
<evidence type="ECO:0000313" key="5">
    <source>
        <dbReference type="Proteomes" id="UP000093412"/>
    </source>
</evidence>
<gene>
    <name evidence="3" type="ORF">OERS_29550</name>
    <name evidence="2" type="ORF">OJAG_37020</name>
</gene>
<proteinExistence type="predicted"/>
<reference evidence="3 5" key="2">
    <citation type="submission" date="2016-06" db="EMBL/GenBank/DDBJ databases">
        <title>Genome sequence of Oerskovia enterophila DSM 43852.</title>
        <authorList>
            <person name="Poehlein A."/>
            <person name="Jag V."/>
            <person name="Bengelsdorf F.R."/>
            <person name="Daniel R."/>
            <person name="Duerre P."/>
        </authorList>
    </citation>
    <scope>NUCLEOTIDE SEQUENCE [LARGE SCALE GENOMIC DNA]</scope>
    <source>
        <strain evidence="3 5">DSM 43852</strain>
    </source>
</reference>
<dbReference type="STRING" id="43678.OJAG_37020"/>
<evidence type="ECO:0000256" key="1">
    <source>
        <dbReference type="SAM" id="Phobius"/>
    </source>
</evidence>
<evidence type="ECO:0000313" key="3">
    <source>
        <dbReference type="EMBL" id="OCI30388.1"/>
    </source>
</evidence>
<keyword evidence="1" id="KW-0472">Membrane</keyword>